<dbReference type="Pfam" id="PF10108">
    <property type="entry name" value="DNA_pol_B_exo2"/>
    <property type="match status" value="1"/>
</dbReference>
<evidence type="ECO:0000313" key="3">
    <source>
        <dbReference type="Proteomes" id="UP000529795"/>
    </source>
</evidence>
<accession>A0A840F6Q8</accession>
<organism evidence="2 3">
    <name type="scientific">Sphingomonas jinjuensis</name>
    <dbReference type="NCBI Taxonomy" id="535907"/>
    <lineage>
        <taxon>Bacteria</taxon>
        <taxon>Pseudomonadati</taxon>
        <taxon>Pseudomonadota</taxon>
        <taxon>Alphaproteobacteria</taxon>
        <taxon>Sphingomonadales</taxon>
        <taxon>Sphingomonadaceae</taxon>
        <taxon>Sphingomonas</taxon>
    </lineage>
</organism>
<name>A0A840F6Q8_9SPHN</name>
<keyword evidence="3" id="KW-1185">Reference proteome</keyword>
<dbReference type="Proteomes" id="UP000529795">
    <property type="component" value="Unassembled WGS sequence"/>
</dbReference>
<evidence type="ECO:0000259" key="1">
    <source>
        <dbReference type="Pfam" id="PF10108"/>
    </source>
</evidence>
<dbReference type="EMBL" id="JACIEV010000003">
    <property type="protein sequence ID" value="MBB4153600.1"/>
    <property type="molecule type" value="Genomic_DNA"/>
</dbReference>
<comment type="caution">
    <text evidence="2">The sequence shown here is derived from an EMBL/GenBank/DDBJ whole genome shotgun (WGS) entry which is preliminary data.</text>
</comment>
<protein>
    <recommendedName>
        <fullName evidence="1">Predicted 3'-5' exonuclease PolB-like domain-containing protein</fullName>
    </recommendedName>
</protein>
<gene>
    <name evidence="2" type="ORF">GGQ80_001502</name>
</gene>
<dbReference type="InterPro" id="IPR012337">
    <property type="entry name" value="RNaseH-like_sf"/>
</dbReference>
<dbReference type="SUPFAM" id="SSF53098">
    <property type="entry name" value="Ribonuclease H-like"/>
    <property type="match status" value="1"/>
</dbReference>
<feature type="domain" description="Predicted 3'-5' exonuclease PolB-like" evidence="1">
    <location>
        <begin position="64"/>
        <end position="235"/>
    </location>
</feature>
<proteinExistence type="predicted"/>
<reference evidence="2 3" key="1">
    <citation type="submission" date="2020-08" db="EMBL/GenBank/DDBJ databases">
        <title>Genomic Encyclopedia of Type Strains, Phase IV (KMG-IV): sequencing the most valuable type-strain genomes for metagenomic binning, comparative biology and taxonomic classification.</title>
        <authorList>
            <person name="Goeker M."/>
        </authorList>
    </citation>
    <scope>NUCLEOTIDE SEQUENCE [LARGE SCALE GENOMIC DNA]</scope>
    <source>
        <strain evidence="2 3">YC6723</strain>
    </source>
</reference>
<dbReference type="InterPro" id="IPR019288">
    <property type="entry name" value="3'-5'_exonuclease_PolB-like"/>
</dbReference>
<sequence length="287" mass="31372">MYLDPARIWKTDKPTYVVVLDAETRYDHAVHDRYLAAERCTPADLANLHPRDRRHDPRATPRWPCQQIVALSWLVLTDGDDGLRPVRMETRGCPEFDEAGIVGAFLADMEALQNVQLTTWGGFYADVPQILLAAAAAGLRLPTSLAGLHSPWRREASGHCDLMTEMCAGAKPPHLAEVAAKIGIPAKLTCRPNLVSGLMDQGKWSSVKAVAEGDVLTTCMLLMRWRHLLGGTVSTLEAARRISCFVAEHCGHRPYAADWRQYGDDIVAAALAAETQKLGALAPAPCS</sequence>
<dbReference type="RefSeq" id="WP_183983274.1">
    <property type="nucleotide sequence ID" value="NZ_JACIEV010000003.1"/>
</dbReference>
<dbReference type="AlphaFoldDB" id="A0A840F6Q8"/>
<evidence type="ECO:0000313" key="2">
    <source>
        <dbReference type="EMBL" id="MBB4153600.1"/>
    </source>
</evidence>